<name>A0A844FPA5_9LACO</name>
<accession>A0A844FPA5</accession>
<dbReference type="RefSeq" id="WP_009557272.1">
    <property type="nucleotide sequence ID" value="NZ_JAQYAR010000048.1"/>
</dbReference>
<evidence type="ECO:0000256" key="1">
    <source>
        <dbReference type="SAM" id="Phobius"/>
    </source>
</evidence>
<comment type="caution">
    <text evidence="2">The sequence shown here is derived from an EMBL/GenBank/DDBJ whole genome shotgun (WGS) entry which is preliminary data.</text>
</comment>
<dbReference type="AlphaFoldDB" id="A0A844FPA5"/>
<proteinExistence type="predicted"/>
<sequence>MKSETKAKFGLTKLELRDLVLLAMVVAIKVVLGKFSVGNATLQVGFGFIGSVMLGFFFGPWWGFVGGALSDLVSSAIFGNLGGFFIGYTLTAALGPMIYGFFFYKKPVQIWRVIAATILVTIICNIWLNTLWVSLMYGAKFMAALATRIVKEMITPWIQMIITWFVLQALSRVKQSKKF</sequence>
<reference evidence="2 3" key="1">
    <citation type="submission" date="2019-08" db="EMBL/GenBank/DDBJ databases">
        <title>In-depth cultivation of the pig gut microbiome towards novel bacterial diversity and tailored functional studies.</title>
        <authorList>
            <person name="Wylensek D."/>
            <person name="Hitch T.C.A."/>
            <person name="Clavel T."/>
        </authorList>
    </citation>
    <scope>NUCLEOTIDE SEQUENCE [LARGE SCALE GENOMIC DNA]</scope>
    <source>
        <strain evidence="2 3">WCA-470BD-2E</strain>
    </source>
</reference>
<dbReference type="EMBL" id="VUMW01000014">
    <property type="protein sequence ID" value="MST80012.1"/>
    <property type="molecule type" value="Genomic_DNA"/>
</dbReference>
<feature type="transmembrane region" description="Helical" evidence="1">
    <location>
        <begin position="84"/>
        <end position="104"/>
    </location>
</feature>
<evidence type="ECO:0000313" key="2">
    <source>
        <dbReference type="EMBL" id="MST80012.1"/>
    </source>
</evidence>
<keyword evidence="1" id="KW-0812">Transmembrane</keyword>
<dbReference type="Pfam" id="PF12822">
    <property type="entry name" value="ECF_trnsprt"/>
    <property type="match status" value="1"/>
</dbReference>
<keyword evidence="1" id="KW-1133">Transmembrane helix</keyword>
<evidence type="ECO:0000313" key="3">
    <source>
        <dbReference type="Proteomes" id="UP000452141"/>
    </source>
</evidence>
<keyword evidence="1" id="KW-0472">Membrane</keyword>
<organism evidence="2 3">
    <name type="scientific">Lactobacillus equicursoris</name>
    <dbReference type="NCBI Taxonomy" id="420645"/>
    <lineage>
        <taxon>Bacteria</taxon>
        <taxon>Bacillati</taxon>
        <taxon>Bacillota</taxon>
        <taxon>Bacilli</taxon>
        <taxon>Lactobacillales</taxon>
        <taxon>Lactobacillaceae</taxon>
        <taxon>Lactobacillus</taxon>
    </lineage>
</organism>
<dbReference type="Gene3D" id="1.10.1760.20">
    <property type="match status" value="1"/>
</dbReference>
<dbReference type="NCBIfam" id="TIGR04518">
    <property type="entry name" value="ECF_S_folT_fam"/>
    <property type="match status" value="1"/>
</dbReference>
<feature type="transmembrane region" description="Helical" evidence="1">
    <location>
        <begin position="44"/>
        <end position="64"/>
    </location>
</feature>
<feature type="transmembrane region" description="Helical" evidence="1">
    <location>
        <begin position="153"/>
        <end position="170"/>
    </location>
</feature>
<protein>
    <submittedName>
        <fullName evidence="2">Folate family ECF transporter S component</fullName>
    </submittedName>
</protein>
<gene>
    <name evidence="2" type="ORF">FYJ61_05975</name>
</gene>
<feature type="transmembrane region" description="Helical" evidence="1">
    <location>
        <begin position="20"/>
        <end position="37"/>
    </location>
</feature>
<dbReference type="InterPro" id="IPR024529">
    <property type="entry name" value="ECF_trnsprt_substrate-spec"/>
</dbReference>
<dbReference type="InterPro" id="IPR030949">
    <property type="entry name" value="ECF_S_folate_fam"/>
</dbReference>
<feature type="transmembrane region" description="Helical" evidence="1">
    <location>
        <begin position="111"/>
        <end position="133"/>
    </location>
</feature>
<dbReference type="Proteomes" id="UP000452141">
    <property type="component" value="Unassembled WGS sequence"/>
</dbReference>
<dbReference type="GO" id="GO:0022857">
    <property type="term" value="F:transmembrane transporter activity"/>
    <property type="evidence" value="ECO:0007669"/>
    <property type="project" value="InterPro"/>
</dbReference>